<name>A0A1X7VFY3_AMPQE</name>
<dbReference type="EnsemblMetazoa" id="Aqu2.1.38888_001">
    <property type="protein sequence ID" value="Aqu2.1.38888_001"/>
    <property type="gene ID" value="Aqu2.1.38888"/>
</dbReference>
<evidence type="ECO:0000313" key="1">
    <source>
        <dbReference type="EnsemblMetazoa" id="Aqu2.1.38888_001"/>
    </source>
</evidence>
<sequence length="156" mass="17844">MEDIKKEVEKVKGFVISVAEYNGEQALLIQHRIIYNHPPLGPTSRCRIITGQAGQPQEYVIHIMLKEVECSIVSSSTNFLHSLLSKYSPYSSNFKFCPGIDELTYKDFRVIVPFDPKSLRRVECPILRIDSKSCLLWFELGKYVPVATRELDFVGC</sequence>
<dbReference type="AlphaFoldDB" id="A0A1X7VFY3"/>
<reference evidence="1" key="1">
    <citation type="submission" date="2017-05" db="UniProtKB">
        <authorList>
            <consortium name="EnsemblMetazoa"/>
        </authorList>
    </citation>
    <scope>IDENTIFICATION</scope>
</reference>
<protein>
    <submittedName>
        <fullName evidence="1">Uncharacterized protein</fullName>
    </submittedName>
</protein>
<dbReference type="InParanoid" id="A0A1X7VFY3"/>
<accession>A0A1X7VFY3</accession>
<proteinExistence type="predicted"/>
<organism evidence="1">
    <name type="scientific">Amphimedon queenslandica</name>
    <name type="common">Sponge</name>
    <dbReference type="NCBI Taxonomy" id="400682"/>
    <lineage>
        <taxon>Eukaryota</taxon>
        <taxon>Metazoa</taxon>
        <taxon>Porifera</taxon>
        <taxon>Demospongiae</taxon>
        <taxon>Heteroscleromorpha</taxon>
        <taxon>Haplosclerida</taxon>
        <taxon>Niphatidae</taxon>
        <taxon>Amphimedon</taxon>
    </lineage>
</organism>